<name>A0A9W6WZA6_9STRA</name>
<sequence length="171" mass="19264">MSISAFGPTNTQKARTTAIEAFEPMLEGVNVRMEIVQARLLRDMSGKRLAATVDCFGFYLATNEGKKGKFARNTTTSYHRNVKQWMFDKYPHLRVPTELVLLKQGGGLDKHCLKSENGGMVNKASPCTKDDLRCFIRYVYSTAQVNTDYQDAALACLMCHRFGRSSDLCYI</sequence>
<evidence type="ECO:0000313" key="2">
    <source>
        <dbReference type="Proteomes" id="UP001165121"/>
    </source>
</evidence>
<gene>
    <name evidence="1" type="ORF">Pfra01_000384100</name>
</gene>
<proteinExistence type="predicted"/>
<protein>
    <submittedName>
        <fullName evidence="1">Unnamed protein product</fullName>
    </submittedName>
</protein>
<comment type="caution">
    <text evidence="1">The sequence shown here is derived from an EMBL/GenBank/DDBJ whole genome shotgun (WGS) entry which is preliminary data.</text>
</comment>
<keyword evidence="2" id="KW-1185">Reference proteome</keyword>
<accession>A0A9W6WZA6</accession>
<reference evidence="1" key="1">
    <citation type="submission" date="2023-04" db="EMBL/GenBank/DDBJ databases">
        <title>Phytophthora fragariaefolia NBRC 109709.</title>
        <authorList>
            <person name="Ichikawa N."/>
            <person name="Sato H."/>
            <person name="Tonouchi N."/>
        </authorList>
    </citation>
    <scope>NUCLEOTIDE SEQUENCE</scope>
    <source>
        <strain evidence="1">NBRC 109709</strain>
    </source>
</reference>
<evidence type="ECO:0000313" key="1">
    <source>
        <dbReference type="EMBL" id="GMF23777.1"/>
    </source>
</evidence>
<dbReference type="EMBL" id="BSXT01000296">
    <property type="protein sequence ID" value="GMF23777.1"/>
    <property type="molecule type" value="Genomic_DNA"/>
</dbReference>
<organism evidence="1 2">
    <name type="scientific">Phytophthora fragariaefolia</name>
    <dbReference type="NCBI Taxonomy" id="1490495"/>
    <lineage>
        <taxon>Eukaryota</taxon>
        <taxon>Sar</taxon>
        <taxon>Stramenopiles</taxon>
        <taxon>Oomycota</taxon>
        <taxon>Peronosporomycetes</taxon>
        <taxon>Peronosporales</taxon>
        <taxon>Peronosporaceae</taxon>
        <taxon>Phytophthora</taxon>
    </lineage>
</organism>
<dbReference type="Proteomes" id="UP001165121">
    <property type="component" value="Unassembled WGS sequence"/>
</dbReference>
<dbReference type="AlphaFoldDB" id="A0A9W6WZA6"/>
<dbReference type="OrthoDB" id="126902at2759"/>